<dbReference type="EMBL" id="CABP01000163">
    <property type="protein sequence ID" value="CBI06197.1"/>
    <property type="molecule type" value="Genomic_DNA"/>
</dbReference>
<reference evidence="1" key="1">
    <citation type="submission" date="2009-10" db="EMBL/GenBank/DDBJ databases">
        <title>Diversity of trophic interactions inside an arsenic-rich microbial ecosystem.</title>
        <authorList>
            <person name="Bertin P.N."/>
            <person name="Heinrich-Salmeron A."/>
            <person name="Pelletier E."/>
            <person name="Goulhen-Chollet F."/>
            <person name="Arsene-Ploetze F."/>
            <person name="Gallien S."/>
            <person name="Calteau A."/>
            <person name="Vallenet D."/>
            <person name="Casiot C."/>
            <person name="Chane-Woon-Ming B."/>
            <person name="Giloteaux L."/>
            <person name="Barakat M."/>
            <person name="Bonnefoy V."/>
            <person name="Bruneel O."/>
            <person name="Chandler M."/>
            <person name="Cleiss J."/>
            <person name="Duran R."/>
            <person name="Elbaz-Poulichet F."/>
            <person name="Fonknechten N."/>
            <person name="Lauga B."/>
            <person name="Mornico D."/>
            <person name="Ortet P."/>
            <person name="Schaeffer C."/>
            <person name="Siguier P."/>
            <person name="Alexander Thil Smith A."/>
            <person name="Van Dorsselaer A."/>
            <person name="Weissenbach J."/>
            <person name="Medigue C."/>
            <person name="Le Paslier D."/>
        </authorList>
    </citation>
    <scope>NUCLEOTIDE SEQUENCE</scope>
</reference>
<gene>
    <name evidence="1" type="ORF">CARN5_0289</name>
</gene>
<sequence length="158" mass="18181">MSGTRKRPPKAVIEKDFDDAIDRLEKKKPKDPLLKRLAAEGRLQINFSTVAKEAKHSRTLIAHAKCQYQSQRVRVLQLMRPGEVAAPRTASEVISRLREDVADLKSKLHAALSGQAVHFLARQRAEREAERWRKEAQRRESLLKERDKLHMVNQNKSS</sequence>
<accession>E6QG45</accession>
<organism evidence="1">
    <name type="scientific">mine drainage metagenome</name>
    <dbReference type="NCBI Taxonomy" id="410659"/>
    <lineage>
        <taxon>unclassified sequences</taxon>
        <taxon>metagenomes</taxon>
        <taxon>ecological metagenomes</taxon>
    </lineage>
</organism>
<proteinExistence type="predicted"/>
<protein>
    <submittedName>
        <fullName evidence="1">Uncharacterized protein</fullName>
    </submittedName>
</protein>
<comment type="caution">
    <text evidence="1">The sequence shown here is derived from an EMBL/GenBank/DDBJ whole genome shotgun (WGS) entry which is preliminary data.</text>
</comment>
<evidence type="ECO:0000313" key="1">
    <source>
        <dbReference type="EMBL" id="CBI06197.1"/>
    </source>
</evidence>
<name>E6QG45_9ZZZZ</name>
<dbReference type="AlphaFoldDB" id="E6QG45"/>